<organism evidence="3 4">
    <name type="scientific">Petrolisthes cinctipes</name>
    <name type="common">Flat porcelain crab</name>
    <dbReference type="NCBI Taxonomy" id="88211"/>
    <lineage>
        <taxon>Eukaryota</taxon>
        <taxon>Metazoa</taxon>
        <taxon>Ecdysozoa</taxon>
        <taxon>Arthropoda</taxon>
        <taxon>Crustacea</taxon>
        <taxon>Multicrustacea</taxon>
        <taxon>Malacostraca</taxon>
        <taxon>Eumalacostraca</taxon>
        <taxon>Eucarida</taxon>
        <taxon>Decapoda</taxon>
        <taxon>Pleocyemata</taxon>
        <taxon>Anomura</taxon>
        <taxon>Galatheoidea</taxon>
        <taxon>Porcellanidae</taxon>
        <taxon>Petrolisthes</taxon>
    </lineage>
</organism>
<evidence type="ECO:0000259" key="2">
    <source>
        <dbReference type="Pfam" id="PF04212"/>
    </source>
</evidence>
<dbReference type="Gene3D" id="1.20.58.80">
    <property type="entry name" value="Phosphotransferase system, lactose/cellobiose-type IIA subunit"/>
    <property type="match status" value="1"/>
</dbReference>
<keyword evidence="4" id="KW-1185">Reference proteome</keyword>
<feature type="region of interest" description="Disordered" evidence="1">
    <location>
        <begin position="1"/>
        <end position="36"/>
    </location>
</feature>
<dbReference type="EMBL" id="JAWQEG010008142">
    <property type="protein sequence ID" value="KAK3850912.1"/>
    <property type="molecule type" value="Genomic_DNA"/>
</dbReference>
<sequence length="71" mass="6730">MSASGGTGGPSGGTGGPSGGTGGASGPSGGGSEGAAVQVLTRAVQLDQENKYSEAMTCYEQGIRLLLQAAK</sequence>
<reference evidence="3" key="1">
    <citation type="submission" date="2023-10" db="EMBL/GenBank/DDBJ databases">
        <title>Genome assemblies of two species of porcelain crab, Petrolisthes cinctipes and Petrolisthes manimaculis (Anomura: Porcellanidae).</title>
        <authorList>
            <person name="Angst P."/>
        </authorList>
    </citation>
    <scope>NUCLEOTIDE SEQUENCE</scope>
    <source>
        <strain evidence="3">PB745_01</strain>
        <tissue evidence="3">Gill</tissue>
    </source>
</reference>
<dbReference type="SUPFAM" id="SSF116846">
    <property type="entry name" value="MIT domain"/>
    <property type="match status" value="1"/>
</dbReference>
<dbReference type="InterPro" id="IPR007330">
    <property type="entry name" value="MIT_dom"/>
</dbReference>
<accession>A0AAE1BHK2</accession>
<feature type="non-terminal residue" evidence="3">
    <location>
        <position position="71"/>
    </location>
</feature>
<dbReference type="AlphaFoldDB" id="A0AAE1BHK2"/>
<evidence type="ECO:0000313" key="4">
    <source>
        <dbReference type="Proteomes" id="UP001286313"/>
    </source>
</evidence>
<proteinExistence type="predicted"/>
<feature type="domain" description="MIT" evidence="2">
    <location>
        <begin position="35"/>
        <end position="71"/>
    </location>
</feature>
<dbReference type="InterPro" id="IPR036181">
    <property type="entry name" value="MIT_dom_sf"/>
</dbReference>
<feature type="compositionally biased region" description="Gly residues" evidence="1">
    <location>
        <begin position="1"/>
        <end position="33"/>
    </location>
</feature>
<name>A0AAE1BHK2_PETCI</name>
<dbReference type="Proteomes" id="UP001286313">
    <property type="component" value="Unassembled WGS sequence"/>
</dbReference>
<evidence type="ECO:0000256" key="1">
    <source>
        <dbReference type="SAM" id="MobiDB-lite"/>
    </source>
</evidence>
<protein>
    <recommendedName>
        <fullName evidence="2">MIT domain-containing protein</fullName>
    </recommendedName>
</protein>
<evidence type="ECO:0000313" key="3">
    <source>
        <dbReference type="EMBL" id="KAK3850912.1"/>
    </source>
</evidence>
<comment type="caution">
    <text evidence="3">The sequence shown here is derived from an EMBL/GenBank/DDBJ whole genome shotgun (WGS) entry which is preliminary data.</text>
</comment>
<dbReference type="Pfam" id="PF04212">
    <property type="entry name" value="MIT"/>
    <property type="match status" value="1"/>
</dbReference>
<gene>
    <name evidence="3" type="ORF">Pcinc_042408</name>
</gene>